<dbReference type="AlphaFoldDB" id="A0A0G4EF00"/>
<reference evidence="3 4" key="1">
    <citation type="submission" date="2014-11" db="EMBL/GenBank/DDBJ databases">
        <authorList>
            <person name="Zhu J."/>
            <person name="Qi W."/>
            <person name="Song R."/>
        </authorList>
    </citation>
    <scope>NUCLEOTIDE SEQUENCE [LARGE SCALE GENOMIC DNA]</scope>
</reference>
<dbReference type="Gene3D" id="3.30.559.30">
    <property type="entry name" value="Nonribosomal peptide synthetase, condensation domain"/>
    <property type="match status" value="1"/>
</dbReference>
<dbReference type="InterPro" id="IPR010828">
    <property type="entry name" value="Atf2/Sli1-like"/>
</dbReference>
<feature type="chain" id="PRO_5005187027" description="Diacylglycerol O-acyltransferase" evidence="2">
    <location>
        <begin position="19"/>
        <end position="564"/>
    </location>
</feature>
<dbReference type="OMA" id="FCESECE"/>
<evidence type="ECO:0000256" key="1">
    <source>
        <dbReference type="SAM" id="MobiDB-lite"/>
    </source>
</evidence>
<keyword evidence="4" id="KW-1185">Reference proteome</keyword>
<accession>A0A0G4EF00</accession>
<dbReference type="SUPFAM" id="SSF52777">
    <property type="entry name" value="CoA-dependent acyltransferases"/>
    <property type="match status" value="2"/>
</dbReference>
<sequence length="564" mass="62595">MLFQLWWLLGLVAGVVDADLSTRGAFLKPWQPSRHRRASTRGRRQVTPLPSASPDRQIPAVEQPPAPITGSSSPTYIRPLGSWERLLTKTQRNDKDAPLSVAGFSVDELSGTSSLTRDDVRRALRRAVSMHPLLRVQIAELPAGNEFLRRKDKEWPWFYPLDASADELVDRALVWADVDTRDGTDLRKEWRTLVEGMIDGVTFAHDAPLWRLHVIHSPSAGRSALVWLFNHAIADQISAQVVLQDFLTHLQPHQSSDKNTDSAASVPVSFPPSMEAMLFGNTSIEEPFVGYVKRACSWQTVKHLVRAFATIVCPVMLVLDRRRGEGLTPSQRRTQLCLRTLGRPLMEKLRHRSRQEGTTETAALIAAALMACQDVSGRSSPLVRFLLSTDLRRFAVNSPLPRPCTLSSVSGSVEFNLRVPSSLATPEAFWRFAKGCREEFRSVIDVSGREGPLLFDVGMRLVNIEAIVENAAASEQTHGRAYTCGLSNAGVWPGKTQYGPISLDGVYYGVTNSQNGCLFQLSCVTVGGRLCVCLQTSAPLIEREEAERFLDVMERELCRAVDTV</sequence>
<keyword evidence="2" id="KW-0732">Signal</keyword>
<dbReference type="PANTHER" id="PTHR28037:SF1">
    <property type="entry name" value="ALCOHOL O-ACETYLTRANSFERASE 1-RELATED"/>
    <property type="match status" value="1"/>
</dbReference>
<protein>
    <recommendedName>
        <fullName evidence="5">Diacylglycerol O-acyltransferase</fullName>
    </recommendedName>
</protein>
<organism evidence="3 4">
    <name type="scientific">Vitrella brassicaformis (strain CCMP3155)</name>
    <dbReference type="NCBI Taxonomy" id="1169540"/>
    <lineage>
        <taxon>Eukaryota</taxon>
        <taxon>Sar</taxon>
        <taxon>Alveolata</taxon>
        <taxon>Colpodellida</taxon>
        <taxon>Vitrellaceae</taxon>
        <taxon>Vitrella</taxon>
    </lineage>
</organism>
<dbReference type="InParanoid" id="A0A0G4EF00"/>
<dbReference type="EMBL" id="CDMY01000214">
    <property type="protein sequence ID" value="CEL94283.1"/>
    <property type="molecule type" value="Genomic_DNA"/>
</dbReference>
<feature type="region of interest" description="Disordered" evidence="1">
    <location>
        <begin position="31"/>
        <end position="76"/>
    </location>
</feature>
<dbReference type="PANTHER" id="PTHR28037">
    <property type="entry name" value="ALCOHOL O-ACETYLTRANSFERASE 1-RELATED"/>
    <property type="match status" value="1"/>
</dbReference>
<evidence type="ECO:0000313" key="3">
    <source>
        <dbReference type="EMBL" id="CEL94283.1"/>
    </source>
</evidence>
<evidence type="ECO:0000256" key="2">
    <source>
        <dbReference type="SAM" id="SignalP"/>
    </source>
</evidence>
<dbReference type="Proteomes" id="UP000041254">
    <property type="component" value="Unassembled WGS sequence"/>
</dbReference>
<feature type="compositionally biased region" description="Basic residues" evidence="1">
    <location>
        <begin position="33"/>
        <end position="44"/>
    </location>
</feature>
<feature type="signal peptide" evidence="2">
    <location>
        <begin position="1"/>
        <end position="18"/>
    </location>
</feature>
<dbReference type="Gene3D" id="3.30.559.10">
    <property type="entry name" value="Chloramphenicol acetyltransferase-like domain"/>
    <property type="match status" value="1"/>
</dbReference>
<dbReference type="OrthoDB" id="440612at2759"/>
<proteinExistence type="predicted"/>
<dbReference type="Pfam" id="PF07247">
    <property type="entry name" value="AATase"/>
    <property type="match status" value="1"/>
</dbReference>
<evidence type="ECO:0008006" key="5">
    <source>
        <dbReference type="Google" id="ProtNLM"/>
    </source>
</evidence>
<dbReference type="PhylomeDB" id="A0A0G4EF00"/>
<dbReference type="VEuPathDB" id="CryptoDB:Vbra_3719"/>
<name>A0A0G4EF00_VITBC</name>
<evidence type="ECO:0000313" key="4">
    <source>
        <dbReference type="Proteomes" id="UP000041254"/>
    </source>
</evidence>
<dbReference type="InterPro" id="IPR052058">
    <property type="entry name" value="Alcohol_O-acetyltransferase"/>
</dbReference>
<gene>
    <name evidence="3" type="ORF">Vbra_3719</name>
</gene>
<dbReference type="InterPro" id="IPR023213">
    <property type="entry name" value="CAT-like_dom_sf"/>
</dbReference>